<protein>
    <submittedName>
        <fullName evidence="1">Uncharacterized protein</fullName>
    </submittedName>
</protein>
<dbReference type="RefSeq" id="XP_018711411.1">
    <property type="nucleotide sequence ID" value="XM_018857459.1"/>
</dbReference>
<sequence length="54" mass="6094">KKIAAPQFRIWPPTALISVALRSFTSVDRTGNSVFSVVWLQPEVKNLVVSQYTF</sequence>
<feature type="non-terminal residue" evidence="1">
    <location>
        <position position="1"/>
    </location>
</feature>
<evidence type="ECO:0000313" key="1">
    <source>
        <dbReference type="EMBL" id="OBA20901.1"/>
    </source>
</evidence>
<dbReference type="EMBL" id="LXTC01000003">
    <property type="protein sequence ID" value="OBA20901.1"/>
    <property type="molecule type" value="Genomic_DNA"/>
</dbReference>
<evidence type="ECO:0000313" key="2">
    <source>
        <dbReference type="Proteomes" id="UP000092555"/>
    </source>
</evidence>
<keyword evidence="2" id="KW-1185">Reference proteome</keyword>
<dbReference type="GeneID" id="30030435"/>
<accession>A0A1A0HA59</accession>
<name>A0A1A0HA59_9ASCO</name>
<dbReference type="AlphaFoldDB" id="A0A1A0HA59"/>
<comment type="caution">
    <text evidence="1">The sequence shown here is derived from an EMBL/GenBank/DDBJ whole genome shotgun (WGS) entry which is preliminary data.</text>
</comment>
<gene>
    <name evidence="1" type="ORF">METBIDRAFT_41864</name>
</gene>
<dbReference type="Proteomes" id="UP000092555">
    <property type="component" value="Unassembled WGS sequence"/>
</dbReference>
<organism evidence="1 2">
    <name type="scientific">Metschnikowia bicuspidata var. bicuspidata NRRL YB-4993</name>
    <dbReference type="NCBI Taxonomy" id="869754"/>
    <lineage>
        <taxon>Eukaryota</taxon>
        <taxon>Fungi</taxon>
        <taxon>Dikarya</taxon>
        <taxon>Ascomycota</taxon>
        <taxon>Saccharomycotina</taxon>
        <taxon>Pichiomycetes</taxon>
        <taxon>Metschnikowiaceae</taxon>
        <taxon>Metschnikowia</taxon>
    </lineage>
</organism>
<reference evidence="1 2" key="1">
    <citation type="submission" date="2016-05" db="EMBL/GenBank/DDBJ databases">
        <title>Comparative genomics of biotechnologically important yeasts.</title>
        <authorList>
            <consortium name="DOE Joint Genome Institute"/>
            <person name="Riley R."/>
            <person name="Haridas S."/>
            <person name="Wolfe K.H."/>
            <person name="Lopes M.R."/>
            <person name="Hittinger C.T."/>
            <person name="Goker M."/>
            <person name="Salamov A."/>
            <person name="Wisecaver J."/>
            <person name="Long T.M."/>
            <person name="Aerts A.L."/>
            <person name="Barry K."/>
            <person name="Choi C."/>
            <person name="Clum A."/>
            <person name="Coughlan A.Y."/>
            <person name="Deshpande S."/>
            <person name="Douglass A.P."/>
            <person name="Hanson S.J."/>
            <person name="Klenk H.-P."/>
            <person name="LaButti K."/>
            <person name="Lapidus A."/>
            <person name="Lindquist E."/>
            <person name="Lipzen A."/>
            <person name="Meier-kolthoff J.P."/>
            <person name="Ohm R.A."/>
            <person name="Otillar R.P."/>
            <person name="Pangilinan J."/>
            <person name="Peng Y."/>
            <person name="Rokas A."/>
            <person name="Rosa C.A."/>
            <person name="Scheuner C."/>
            <person name="Sibirny A.A."/>
            <person name="Slot J.C."/>
            <person name="Stielow J.B."/>
            <person name="Sun H."/>
            <person name="Kurtzman C.P."/>
            <person name="Blackwell M."/>
            <person name="Grigoriev I.V."/>
            <person name="Jeffries T.W."/>
        </authorList>
    </citation>
    <scope>NUCLEOTIDE SEQUENCE [LARGE SCALE GENOMIC DNA]</scope>
    <source>
        <strain evidence="1 2">NRRL YB-4993</strain>
    </source>
</reference>
<proteinExistence type="predicted"/>